<accession>A0A3B0BVG1</accession>
<organism evidence="1 2">
    <name type="scientific">Paenibacillus ginsengarvi</name>
    <dbReference type="NCBI Taxonomy" id="400777"/>
    <lineage>
        <taxon>Bacteria</taxon>
        <taxon>Bacillati</taxon>
        <taxon>Bacillota</taxon>
        <taxon>Bacilli</taxon>
        <taxon>Bacillales</taxon>
        <taxon>Paenibacillaceae</taxon>
        <taxon>Paenibacillus</taxon>
    </lineage>
</organism>
<sequence length="146" mass="17162">MIDSIMESGYCVECGAAEQDGLSCSEQFGYLLAWEHSVPNLYALHFWTVSNYMLQHPSHFTKEGYDLTKSLFCDAYDYNWETSYILKKNREVTTNKTFKIVNPTPFLERARVLREWTMTVSDVYTEGENNAIENVKKWRDFIRTEI</sequence>
<keyword evidence="2" id="KW-1185">Reference proteome</keyword>
<dbReference type="Pfam" id="PF19371">
    <property type="entry name" value="DUF5946"/>
    <property type="match status" value="1"/>
</dbReference>
<reference evidence="1 2" key="1">
    <citation type="journal article" date="2007" name="Int. J. Syst. Evol. Microbiol.">
        <title>Paenibacillus ginsengarvi sp. nov., isolated from soil from ginseng cultivation.</title>
        <authorList>
            <person name="Yoon M.H."/>
            <person name="Ten L.N."/>
            <person name="Im W.T."/>
        </authorList>
    </citation>
    <scope>NUCLEOTIDE SEQUENCE [LARGE SCALE GENOMIC DNA]</scope>
    <source>
        <strain evidence="1 2">KCTC 13059</strain>
    </source>
</reference>
<dbReference type="AlphaFoldDB" id="A0A3B0BVG1"/>
<name>A0A3B0BVG1_9BACL</name>
<dbReference type="Proteomes" id="UP000282311">
    <property type="component" value="Unassembled WGS sequence"/>
</dbReference>
<proteinExistence type="predicted"/>
<dbReference type="InterPro" id="IPR045990">
    <property type="entry name" value="DUF5946"/>
</dbReference>
<evidence type="ECO:0000313" key="2">
    <source>
        <dbReference type="Proteomes" id="UP000282311"/>
    </source>
</evidence>
<gene>
    <name evidence="1" type="ORF">D7M11_23805</name>
</gene>
<protein>
    <submittedName>
        <fullName evidence="1">Uncharacterized protein</fullName>
    </submittedName>
</protein>
<dbReference type="OrthoDB" id="1952231at2"/>
<comment type="caution">
    <text evidence="1">The sequence shown here is derived from an EMBL/GenBank/DDBJ whole genome shotgun (WGS) entry which is preliminary data.</text>
</comment>
<evidence type="ECO:0000313" key="1">
    <source>
        <dbReference type="EMBL" id="RKN77052.1"/>
    </source>
</evidence>
<dbReference type="EMBL" id="RBAH01000020">
    <property type="protein sequence ID" value="RKN77052.1"/>
    <property type="molecule type" value="Genomic_DNA"/>
</dbReference>